<dbReference type="EMBL" id="CP003807">
    <property type="protein sequence ID" value="AGF49583.1"/>
    <property type="molecule type" value="Genomic_DNA"/>
</dbReference>
<dbReference type="GO" id="GO:0000725">
    <property type="term" value="P:recombinational repair"/>
    <property type="evidence" value="ECO:0007669"/>
    <property type="project" value="TreeGrafter"/>
</dbReference>
<dbReference type="Pfam" id="PF00580">
    <property type="entry name" value="UvrD-helicase"/>
    <property type="match status" value="1"/>
</dbReference>
<feature type="binding site" evidence="10">
    <location>
        <begin position="27"/>
        <end position="34"/>
    </location>
    <ligand>
        <name>ATP</name>
        <dbReference type="ChEBI" id="CHEBI:30616"/>
    </ligand>
</feature>
<evidence type="ECO:0000256" key="1">
    <source>
        <dbReference type="ARBA" id="ARBA00022741"/>
    </source>
</evidence>
<keyword evidence="14" id="KW-1185">Reference proteome</keyword>
<dbReference type="GO" id="GO:0005524">
    <property type="term" value="F:ATP binding"/>
    <property type="evidence" value="ECO:0007669"/>
    <property type="project" value="UniProtKB-UniRule"/>
</dbReference>
<reference evidence="13 14" key="1">
    <citation type="journal article" date="2013" name="Genome Biol. Evol.">
        <title>Genome evolution and phylogenomic analysis of candidatus kinetoplastibacterium, the betaproteobacterial endosymbionts of strigomonas and angomonas.</title>
        <authorList>
            <person name="Alves J.M."/>
            <person name="Serrano M.G."/>
            <person name="Maia da Silva F."/>
            <person name="Voegtly L.J."/>
            <person name="Matveyev A.V."/>
            <person name="Teixeira M.M."/>
            <person name="Camargo E.P."/>
            <person name="Buck G.A."/>
        </authorList>
    </citation>
    <scope>NUCLEOTIDE SEQUENCE [LARGE SCALE GENOMIC DNA]</scope>
    <source>
        <strain evidence="13 14">TCC012E</strain>
    </source>
</reference>
<dbReference type="PANTHER" id="PTHR11070:SF2">
    <property type="entry name" value="ATP-DEPENDENT DNA HELICASE SRS2"/>
    <property type="match status" value="1"/>
</dbReference>
<dbReference type="RefSeq" id="WP_015389971.1">
    <property type="nucleotide sequence ID" value="NC_020285.1"/>
</dbReference>
<dbReference type="AlphaFoldDB" id="M1LAS6"/>
<proteinExistence type="predicted"/>
<dbReference type="Gene3D" id="3.40.50.300">
    <property type="entry name" value="P-loop containing nucleotide triphosphate hydrolases"/>
    <property type="match status" value="3"/>
</dbReference>
<dbReference type="Pfam" id="PF13361">
    <property type="entry name" value="UvrD_C"/>
    <property type="match status" value="1"/>
</dbReference>
<evidence type="ECO:0000256" key="7">
    <source>
        <dbReference type="ARBA" id="ARBA00034808"/>
    </source>
</evidence>
<dbReference type="InterPro" id="IPR000212">
    <property type="entry name" value="DNA_helicase_UvrD/REP"/>
</dbReference>
<dbReference type="PATRIC" id="fig|1208922.3.peg.135"/>
<evidence type="ECO:0000256" key="10">
    <source>
        <dbReference type="PROSITE-ProRule" id="PRU00560"/>
    </source>
</evidence>
<evidence type="ECO:0000256" key="9">
    <source>
        <dbReference type="ARBA" id="ARBA00048988"/>
    </source>
</evidence>
<dbReference type="SUPFAM" id="SSF52540">
    <property type="entry name" value="P-loop containing nucleoside triphosphate hydrolases"/>
    <property type="match status" value="1"/>
</dbReference>
<protein>
    <recommendedName>
        <fullName evidence="7">DNA 3'-5' helicase</fullName>
        <ecNumber evidence="7">5.6.2.4</ecNumber>
    </recommendedName>
    <alternativeName>
        <fullName evidence="8">DNA 3'-5' helicase II</fullName>
    </alternativeName>
</protein>
<dbReference type="GO" id="GO:0005829">
    <property type="term" value="C:cytosol"/>
    <property type="evidence" value="ECO:0007669"/>
    <property type="project" value="TreeGrafter"/>
</dbReference>
<comment type="catalytic activity">
    <reaction evidence="6">
        <text>Couples ATP hydrolysis with the unwinding of duplex DNA by translocating in the 3'-5' direction.</text>
        <dbReference type="EC" id="5.6.2.4"/>
    </reaction>
</comment>
<dbReference type="InterPro" id="IPR027417">
    <property type="entry name" value="P-loop_NTPase"/>
</dbReference>
<keyword evidence="2 10" id="KW-0378">Hydrolase</keyword>
<evidence type="ECO:0000256" key="8">
    <source>
        <dbReference type="ARBA" id="ARBA00034923"/>
    </source>
</evidence>
<evidence type="ECO:0000256" key="6">
    <source>
        <dbReference type="ARBA" id="ARBA00034617"/>
    </source>
</evidence>
<dbReference type="KEGG" id="kbt:BCUE_0362"/>
<comment type="catalytic activity">
    <reaction evidence="9">
        <text>ATP + H2O = ADP + phosphate + H(+)</text>
        <dbReference type="Rhea" id="RHEA:13065"/>
        <dbReference type="ChEBI" id="CHEBI:15377"/>
        <dbReference type="ChEBI" id="CHEBI:15378"/>
        <dbReference type="ChEBI" id="CHEBI:30616"/>
        <dbReference type="ChEBI" id="CHEBI:43474"/>
        <dbReference type="ChEBI" id="CHEBI:456216"/>
        <dbReference type="EC" id="5.6.2.4"/>
    </reaction>
</comment>
<dbReference type="InterPro" id="IPR014016">
    <property type="entry name" value="UvrD-like_ATP-bd"/>
</dbReference>
<dbReference type="PROSITE" id="PS51217">
    <property type="entry name" value="UVRD_HELICASE_CTER"/>
    <property type="match status" value="1"/>
</dbReference>
<keyword evidence="1 10" id="KW-0547">Nucleotide-binding</keyword>
<dbReference type="GO" id="GO:0016887">
    <property type="term" value="F:ATP hydrolysis activity"/>
    <property type="evidence" value="ECO:0007669"/>
    <property type="project" value="RHEA"/>
</dbReference>
<feature type="domain" description="UvrD-like helicase C-terminal" evidence="12">
    <location>
        <begin position="495"/>
        <end position="789"/>
    </location>
</feature>
<dbReference type="GO" id="GO:0033202">
    <property type="term" value="C:DNA helicase complex"/>
    <property type="evidence" value="ECO:0007669"/>
    <property type="project" value="TreeGrafter"/>
</dbReference>
<evidence type="ECO:0000259" key="11">
    <source>
        <dbReference type="PROSITE" id="PS51198"/>
    </source>
</evidence>
<dbReference type="GO" id="GO:0003677">
    <property type="term" value="F:DNA binding"/>
    <property type="evidence" value="ECO:0007669"/>
    <property type="project" value="InterPro"/>
</dbReference>
<sequence>MQSYSYLDDSSLRDRALNPGESFIIQAPAGSGKTELLTNRILSLLSVVSRPEEILAITFTKKAILEMRTRVINKLKLGLCDIPPSDVVDIISWKLSRLVLERDSLLGWDLLKYPDRINIKTFDSLCFGLVSSLPLLSEISSIPSIAKDPIKYYKAAAYSTLNLAGDYQCVRSLLSHLDIDIKSAIDCIVYMLSKRDQWASILKYGFSRDLFQKELHSAIEKDMTHLLSLMPANWMEDLKQPIIMASRILYDDNKDSILENLLNWNGCLSPGINNLKKIKALASIFLTSQDTLRSPKGLSKKNGFPPGSPHKKKFSEWLMTVKDSHDWVVYLVMLRYAPDDITENQWNVLSDHLNVLLLSVANLSLQFRQRGEIDFIEIAQRAVAVLGNEDNPSDLLLKIDYAISHILVDEFQDTSHIHFELLKVIMSGWQNDCGKSVFIVGDPMQSIYRFRGSDVGLFLNVIKYGIGEIKPFFLKLVSNFRSQSNLVKWTNGVFSSLFPYSNDENIGAISYSPSVSVKPIIDGSAVTFHPLFIKNKIVDNELEELSLNVIGQVLEKSSLSNLESTAMLVQSRNNLGNMINILSKNKIPFRAVEITSLSEKTIVSDLMQIIRAIVHPGDRLAWLSVLRSPFCGLKLETLHMIFGSDHKTPVPVILRKILDSHCSTPNDPNGNVRFFLSGEDSQESLSTLEYRRLVNIAHVLLHSNYSGSFPFSSWIRYLWDLLGGSSVYSDPDADNDAESIFCLIDEIASYGNIDIDVLENEISNLLITSDNTKIGEPFIEIMTIHKAKGLQFDNVILYGIHNSSIRNLESIMRFESHFGNVLFAPMKSKVNDDHDPMIKYIRHRDKVRDSYELDRLIYVAVTRAKKKIHIISPVLIKDDKVTAPNKDSLLNRLWKHLLIPDIKYGAVYEKNKSNDNIISRVLYNDIIPDKKIVFNSTSELTSSYFFGSDYNHSYIINRLILDWLAQIGKTGIDNYSEGFYRYLPIVKKQLLRKSFFGDNIEESAILIVNLIENFLKDDMGMWILSHKKSYRDIAFVDGEGLFFRADVILELENRLLLVEYNLSMVSKNESIEDFVKRIVFSCRDKLSNCCDAISLTYGKPSTAAVCFPFYCILVYI</sequence>
<dbReference type="PROSITE" id="PS51198">
    <property type="entry name" value="UVRD_HELICASE_ATP_BIND"/>
    <property type="match status" value="1"/>
</dbReference>
<organism evidence="13 14">
    <name type="scientific">Candidatus Kinetoplastidibacterium blastocrithidiae TCC012E</name>
    <dbReference type="NCBI Taxonomy" id="1208922"/>
    <lineage>
        <taxon>Bacteria</taxon>
        <taxon>Pseudomonadati</taxon>
        <taxon>Pseudomonadota</taxon>
        <taxon>Betaproteobacteria</taxon>
        <taxon>Candidatus Kinetoplastidibacterium</taxon>
    </lineage>
</organism>
<name>M1LAS6_9PROT</name>
<evidence type="ECO:0000256" key="2">
    <source>
        <dbReference type="ARBA" id="ARBA00022801"/>
    </source>
</evidence>
<evidence type="ECO:0000256" key="5">
    <source>
        <dbReference type="ARBA" id="ARBA00023235"/>
    </source>
</evidence>
<dbReference type="GO" id="GO:0043138">
    <property type="term" value="F:3'-5' DNA helicase activity"/>
    <property type="evidence" value="ECO:0007669"/>
    <property type="project" value="UniProtKB-EC"/>
</dbReference>
<dbReference type="EC" id="5.6.2.4" evidence="7"/>
<keyword evidence="3 10" id="KW-0347">Helicase</keyword>
<evidence type="ECO:0000313" key="13">
    <source>
        <dbReference type="EMBL" id="AGF49583.1"/>
    </source>
</evidence>
<evidence type="ECO:0000313" key="14">
    <source>
        <dbReference type="Proteomes" id="UP000011563"/>
    </source>
</evidence>
<keyword evidence="4 10" id="KW-0067">ATP-binding</keyword>
<evidence type="ECO:0000259" key="12">
    <source>
        <dbReference type="PROSITE" id="PS51217"/>
    </source>
</evidence>
<dbReference type="Gene3D" id="1.10.486.10">
    <property type="entry name" value="PCRA, domain 4"/>
    <property type="match status" value="1"/>
</dbReference>
<feature type="domain" description="UvrD-like helicase ATP-binding" evidence="11">
    <location>
        <begin position="6"/>
        <end position="483"/>
    </location>
</feature>
<dbReference type="Proteomes" id="UP000011563">
    <property type="component" value="Chromosome"/>
</dbReference>
<accession>M1LAS6</accession>
<dbReference type="InterPro" id="IPR014017">
    <property type="entry name" value="DNA_helicase_UvrD-like_C"/>
</dbReference>
<gene>
    <name evidence="13" type="ORF">BCUE_0362</name>
</gene>
<evidence type="ECO:0000256" key="4">
    <source>
        <dbReference type="ARBA" id="ARBA00022840"/>
    </source>
</evidence>
<dbReference type="PANTHER" id="PTHR11070">
    <property type="entry name" value="UVRD / RECB / PCRA DNA HELICASE FAMILY MEMBER"/>
    <property type="match status" value="1"/>
</dbReference>
<dbReference type="HOGENOM" id="CLU_009270_0_0_4"/>
<keyword evidence="5" id="KW-0413">Isomerase</keyword>
<evidence type="ECO:0000256" key="3">
    <source>
        <dbReference type="ARBA" id="ARBA00022806"/>
    </source>
</evidence>